<dbReference type="Proteomes" id="UP000000238">
    <property type="component" value="Chromosome"/>
</dbReference>
<keyword evidence="2" id="KW-1185">Reference proteome</keyword>
<proteinExistence type="predicted"/>
<accession>Q2SIB3</accession>
<gene>
    <name evidence="1" type="ordered locus">HCH_02833</name>
</gene>
<organism evidence="1 2">
    <name type="scientific">Hahella chejuensis (strain KCTC 2396)</name>
    <dbReference type="NCBI Taxonomy" id="349521"/>
    <lineage>
        <taxon>Bacteria</taxon>
        <taxon>Pseudomonadati</taxon>
        <taxon>Pseudomonadota</taxon>
        <taxon>Gammaproteobacteria</taxon>
        <taxon>Oceanospirillales</taxon>
        <taxon>Hahellaceae</taxon>
        <taxon>Hahella</taxon>
    </lineage>
</organism>
<reference evidence="1 2" key="1">
    <citation type="journal article" date="2005" name="Nucleic Acids Res.">
        <title>Genomic blueprint of Hahella chejuensis, a marine microbe producing an algicidal agent.</title>
        <authorList>
            <person name="Jeong H."/>
            <person name="Yim J.H."/>
            <person name="Lee C."/>
            <person name="Choi S.-H."/>
            <person name="Park Y.K."/>
            <person name="Yoon S.H."/>
            <person name="Hur C.-G."/>
            <person name="Kang H.-Y."/>
            <person name="Kim D."/>
            <person name="Lee H.H."/>
            <person name="Park K.H."/>
            <person name="Park S.-H."/>
            <person name="Park H.-S."/>
            <person name="Lee H.K."/>
            <person name="Oh T.K."/>
            <person name="Kim J.F."/>
        </authorList>
    </citation>
    <scope>NUCLEOTIDE SEQUENCE [LARGE SCALE GENOMIC DNA]</scope>
    <source>
        <strain evidence="1 2">KCTC 2396</strain>
    </source>
</reference>
<dbReference type="STRING" id="349521.HCH_02833"/>
<name>Q2SIB3_HAHCH</name>
<evidence type="ECO:0000313" key="1">
    <source>
        <dbReference type="EMBL" id="ABC29611.1"/>
    </source>
</evidence>
<dbReference type="KEGG" id="hch:HCH_02833"/>
<protein>
    <submittedName>
        <fullName evidence="1">Uncharacterized protein</fullName>
    </submittedName>
</protein>
<dbReference type="EMBL" id="CP000155">
    <property type="protein sequence ID" value="ABC29611.1"/>
    <property type="molecule type" value="Genomic_DNA"/>
</dbReference>
<sequence length="49" mass="5987">MLGKIWHITFCHFIWYCKAEINPHQLTSRCIFKNRRFIKGLTLGKHDQR</sequence>
<dbReference type="AlphaFoldDB" id="Q2SIB3"/>
<evidence type="ECO:0000313" key="2">
    <source>
        <dbReference type="Proteomes" id="UP000000238"/>
    </source>
</evidence>
<dbReference type="HOGENOM" id="CLU_3136284_0_0_6"/>